<dbReference type="InterPro" id="IPR001005">
    <property type="entry name" value="SANT/Myb"/>
</dbReference>
<evidence type="ECO:0008006" key="5">
    <source>
        <dbReference type="Google" id="ProtNLM"/>
    </source>
</evidence>
<name>A0ABR2KA88_9EUKA</name>
<dbReference type="Pfam" id="PF00249">
    <property type="entry name" value="Myb_DNA-binding"/>
    <property type="match status" value="2"/>
</dbReference>
<accession>A0ABR2KA88</accession>
<dbReference type="PROSITE" id="PS51294">
    <property type="entry name" value="HTH_MYB"/>
    <property type="match status" value="2"/>
</dbReference>
<comment type="caution">
    <text evidence="3">The sequence shown here is derived from an EMBL/GenBank/DDBJ whole genome shotgun (WGS) entry which is preliminary data.</text>
</comment>
<evidence type="ECO:0000313" key="4">
    <source>
        <dbReference type="Proteomes" id="UP001470230"/>
    </source>
</evidence>
<dbReference type="PANTHER" id="PTHR45614">
    <property type="entry name" value="MYB PROTEIN-RELATED"/>
    <property type="match status" value="1"/>
</dbReference>
<dbReference type="SMART" id="SM00717">
    <property type="entry name" value="SANT"/>
    <property type="match status" value="2"/>
</dbReference>
<reference evidence="3 4" key="1">
    <citation type="submission" date="2024-04" db="EMBL/GenBank/DDBJ databases">
        <title>Tritrichomonas musculus Genome.</title>
        <authorList>
            <person name="Alves-Ferreira E."/>
            <person name="Grigg M."/>
            <person name="Lorenzi H."/>
            <person name="Galac M."/>
        </authorList>
    </citation>
    <scope>NUCLEOTIDE SEQUENCE [LARGE SCALE GENOMIC DNA]</scope>
    <source>
        <strain evidence="3 4">EAF2021</strain>
    </source>
</reference>
<dbReference type="EMBL" id="JAPFFF010000006">
    <property type="protein sequence ID" value="KAK8887788.1"/>
    <property type="molecule type" value="Genomic_DNA"/>
</dbReference>
<feature type="domain" description="Myb-like" evidence="1">
    <location>
        <begin position="80"/>
        <end position="130"/>
    </location>
</feature>
<protein>
    <recommendedName>
        <fullName evidence="5">Myb-like DNA-binding domain containing protein</fullName>
    </recommendedName>
</protein>
<feature type="domain" description="HTH myb-type" evidence="2">
    <location>
        <begin position="27"/>
        <end position="83"/>
    </location>
</feature>
<keyword evidence="4" id="KW-1185">Reference proteome</keyword>
<organism evidence="3 4">
    <name type="scientific">Tritrichomonas musculus</name>
    <dbReference type="NCBI Taxonomy" id="1915356"/>
    <lineage>
        <taxon>Eukaryota</taxon>
        <taxon>Metamonada</taxon>
        <taxon>Parabasalia</taxon>
        <taxon>Tritrichomonadida</taxon>
        <taxon>Tritrichomonadidae</taxon>
        <taxon>Tritrichomonas</taxon>
    </lineage>
</organism>
<dbReference type="InterPro" id="IPR017930">
    <property type="entry name" value="Myb_dom"/>
</dbReference>
<dbReference type="SUPFAM" id="SSF46689">
    <property type="entry name" value="Homeodomain-like"/>
    <property type="match status" value="1"/>
</dbReference>
<evidence type="ECO:0000259" key="2">
    <source>
        <dbReference type="PROSITE" id="PS51294"/>
    </source>
</evidence>
<dbReference type="InterPro" id="IPR050560">
    <property type="entry name" value="MYB_TF"/>
</dbReference>
<proteinExistence type="predicted"/>
<dbReference type="Gene3D" id="1.10.10.60">
    <property type="entry name" value="Homeodomain-like"/>
    <property type="match status" value="2"/>
</dbReference>
<gene>
    <name evidence="3" type="ORF">M9Y10_038845</name>
</gene>
<evidence type="ECO:0000313" key="3">
    <source>
        <dbReference type="EMBL" id="KAK8887788.1"/>
    </source>
</evidence>
<evidence type="ECO:0000259" key="1">
    <source>
        <dbReference type="PROSITE" id="PS50090"/>
    </source>
</evidence>
<dbReference type="InterPro" id="IPR009057">
    <property type="entry name" value="Homeodomain-like_sf"/>
</dbReference>
<feature type="domain" description="HTH myb-type" evidence="2">
    <location>
        <begin position="87"/>
        <end position="134"/>
    </location>
</feature>
<dbReference type="PROSITE" id="PS50090">
    <property type="entry name" value="MYB_LIKE"/>
    <property type="match status" value="2"/>
</dbReference>
<sequence length="234" mass="27838">METQPKTYLKNGQKRKSAKMAELFNRAKNCRRRVFTISEDKIIIKCASSSRFNNDWESVAKRLYSRTARQCRERWLYYLSPTNNLEPFSLEEDQLVVQKVNELGKKWTQISKFFNGRSENSIKNRWYSKLSSRCNVDPSGIYSLDLQKMVDLPVKPRKSQNLTQNIQITKEDMNNKVEIKSSDFFEEFPFAALTEEQNENNIQLHNDNNLWDGEFIFWTNDIFNKYVQPEFEIQ</sequence>
<dbReference type="PANTHER" id="PTHR45614:SF253">
    <property type="entry name" value="CHROMOSOME UNDETERMINED SCAFFOLD_38, WHOLE GENOME SHOTGUN SEQUENCE"/>
    <property type="match status" value="1"/>
</dbReference>
<feature type="domain" description="Myb-like" evidence="1">
    <location>
        <begin position="27"/>
        <end position="79"/>
    </location>
</feature>
<dbReference type="Proteomes" id="UP001470230">
    <property type="component" value="Unassembled WGS sequence"/>
</dbReference>
<dbReference type="CDD" id="cd00167">
    <property type="entry name" value="SANT"/>
    <property type="match status" value="2"/>
</dbReference>